<sequence length="111" mass="12309">MARGGLLESLEIGVDITLKRCDEVVERVFTCGRELRVEELSNSDISYTDQSCSSTSPMQPRPLSVAGTLSEEATLEKSGDVVLPFARHIALVMILFKRRSLLSYRVLYAVS</sequence>
<reference evidence="1 2" key="1">
    <citation type="submission" date="2017-01" db="EMBL/GenBank/DDBJ databases">
        <title>Phylogeographic, genomic and meropenem susceptibility analysis of Burkholderia ubonensis.</title>
        <authorList>
            <person name="Price E.P."/>
            <person name="Sarovich D.S."/>
            <person name="Webb J.R."/>
            <person name="Hall C.M."/>
            <person name="Sahl J.W."/>
            <person name="Kaestli M."/>
            <person name="Mayo M."/>
            <person name="Harrington G."/>
            <person name="Baker A.L."/>
            <person name="Sidak-Loftis L.C."/>
            <person name="Lummis M."/>
            <person name="Schupp J.M."/>
            <person name="Gillece J.D."/>
            <person name="Tuanyok A."/>
            <person name="Warner J."/>
            <person name="Busch J.D."/>
            <person name="Keim P."/>
            <person name="Currie B.J."/>
            <person name="Wagner D.M."/>
        </authorList>
    </citation>
    <scope>NUCLEOTIDE SEQUENCE [LARGE SCALE GENOMIC DNA]</scope>
    <source>
        <strain evidence="1 2">A21</strain>
    </source>
</reference>
<organism evidence="1 2">
    <name type="scientific">Burkholderia ubonensis</name>
    <dbReference type="NCBI Taxonomy" id="101571"/>
    <lineage>
        <taxon>Bacteria</taxon>
        <taxon>Pseudomonadati</taxon>
        <taxon>Pseudomonadota</taxon>
        <taxon>Betaproteobacteria</taxon>
        <taxon>Burkholderiales</taxon>
        <taxon>Burkholderiaceae</taxon>
        <taxon>Burkholderia</taxon>
        <taxon>Burkholderia cepacia complex</taxon>
    </lineage>
</organism>
<evidence type="ECO:0000313" key="1">
    <source>
        <dbReference type="EMBL" id="OMG75092.1"/>
    </source>
</evidence>
<name>A0A1R1JIV0_9BURK</name>
<comment type="caution">
    <text evidence="1">The sequence shown here is derived from an EMBL/GenBank/DDBJ whole genome shotgun (WGS) entry which is preliminary data.</text>
</comment>
<dbReference type="EMBL" id="MTJZ01000001">
    <property type="protein sequence ID" value="OMG75092.1"/>
    <property type="molecule type" value="Genomic_DNA"/>
</dbReference>
<protein>
    <submittedName>
        <fullName evidence="1">Uncharacterized protein</fullName>
    </submittedName>
</protein>
<dbReference type="AlphaFoldDB" id="A0A1R1JIV0"/>
<accession>A0A1R1JIV0</accession>
<dbReference type="Proteomes" id="UP000187194">
    <property type="component" value="Unassembled WGS sequence"/>
</dbReference>
<evidence type="ECO:0000313" key="2">
    <source>
        <dbReference type="Proteomes" id="UP000187194"/>
    </source>
</evidence>
<gene>
    <name evidence="1" type="ORF">BW685_00025</name>
</gene>
<proteinExistence type="predicted"/>